<name>A0A420DYA2_9FLAO</name>
<keyword evidence="2" id="KW-0472">Membrane</keyword>
<accession>A0A420DYA2</accession>
<evidence type="ECO:0000259" key="3">
    <source>
        <dbReference type="Pfam" id="PF02397"/>
    </source>
</evidence>
<keyword evidence="4" id="KW-0808">Transferase</keyword>
<protein>
    <submittedName>
        <fullName evidence="4">Lipopolysaccharide/colanic/teichoic acid biosynthesis glycosyltransferase</fullName>
    </submittedName>
</protein>
<sequence length="310" mass="36564">MIKRKKEKCLFVNVSKSLDKLLSSSKIADKYEIVFYKELEPSEKTFTNYIKENDIKVVVFENSQLNELSKKQVNELIKLRLSGVEIHDSEDFYECINKRVPIIKTQDNQYFSDEIFSLRRKRRLLFFKRGFDILFFLILFPIALPLTIIGCFFTKLTSRGTMFYSQIRVGRGGKPFKIYKIRTMKTNNGGYTVANDNRITPVGKFLRFSKIDELPQLYNILKGDMSLIGPRPEQPKYVEEYSQENPFFNLRHMIRPGVSGWAQIHLPKATPEESLKKLEYDLFYIKRYSWKLDVKILLKTIKIVFTMNSH</sequence>
<proteinExistence type="inferred from homology"/>
<feature type="domain" description="Bacterial sugar transferase" evidence="3">
    <location>
        <begin position="128"/>
        <end position="305"/>
    </location>
</feature>
<evidence type="ECO:0000256" key="1">
    <source>
        <dbReference type="ARBA" id="ARBA00006464"/>
    </source>
</evidence>
<evidence type="ECO:0000313" key="5">
    <source>
        <dbReference type="Proteomes" id="UP000285780"/>
    </source>
</evidence>
<dbReference type="PANTHER" id="PTHR30576">
    <property type="entry name" value="COLANIC BIOSYNTHESIS UDP-GLUCOSE LIPID CARRIER TRANSFERASE"/>
    <property type="match status" value="1"/>
</dbReference>
<keyword evidence="2" id="KW-1133">Transmembrane helix</keyword>
<dbReference type="RefSeq" id="WP_120187637.1">
    <property type="nucleotide sequence ID" value="NZ_RAQM01000013.1"/>
</dbReference>
<gene>
    <name evidence="4" type="ORF">C8N26_2654</name>
</gene>
<comment type="similarity">
    <text evidence="1">Belongs to the bacterial sugar transferase family.</text>
</comment>
<dbReference type="AlphaFoldDB" id="A0A420DYA2"/>
<comment type="caution">
    <text evidence="4">The sequence shown here is derived from an EMBL/GenBank/DDBJ whole genome shotgun (WGS) entry which is preliminary data.</text>
</comment>
<organism evidence="4 5">
    <name type="scientific">Tenacibaculum lutimaris</name>
    <dbReference type="NCBI Taxonomy" id="285258"/>
    <lineage>
        <taxon>Bacteria</taxon>
        <taxon>Pseudomonadati</taxon>
        <taxon>Bacteroidota</taxon>
        <taxon>Flavobacteriia</taxon>
        <taxon>Flavobacteriales</taxon>
        <taxon>Flavobacteriaceae</taxon>
        <taxon>Tenacibaculum</taxon>
    </lineage>
</organism>
<keyword evidence="5" id="KW-1185">Reference proteome</keyword>
<dbReference type="GO" id="GO:0016780">
    <property type="term" value="F:phosphotransferase activity, for other substituted phosphate groups"/>
    <property type="evidence" value="ECO:0007669"/>
    <property type="project" value="TreeGrafter"/>
</dbReference>
<dbReference type="Proteomes" id="UP000285780">
    <property type="component" value="Unassembled WGS sequence"/>
</dbReference>
<evidence type="ECO:0000313" key="4">
    <source>
        <dbReference type="EMBL" id="RKF02806.1"/>
    </source>
</evidence>
<dbReference type="InterPro" id="IPR003362">
    <property type="entry name" value="Bact_transf"/>
</dbReference>
<reference evidence="4 5" key="1">
    <citation type="submission" date="2018-09" db="EMBL/GenBank/DDBJ databases">
        <title>Genomic Encyclopedia of Archaeal and Bacterial Type Strains, Phase II (KMG-II): from individual species to whole genera.</title>
        <authorList>
            <person name="Goeker M."/>
        </authorList>
    </citation>
    <scope>NUCLEOTIDE SEQUENCE [LARGE SCALE GENOMIC DNA]</scope>
    <source>
        <strain evidence="4 5">DSM 16505</strain>
    </source>
</reference>
<dbReference type="Pfam" id="PF02397">
    <property type="entry name" value="Bac_transf"/>
    <property type="match status" value="1"/>
</dbReference>
<keyword evidence="2" id="KW-0812">Transmembrane</keyword>
<dbReference type="PANTHER" id="PTHR30576:SF0">
    <property type="entry name" value="UNDECAPRENYL-PHOSPHATE N-ACETYLGALACTOSAMINYL 1-PHOSPHATE TRANSFERASE-RELATED"/>
    <property type="match status" value="1"/>
</dbReference>
<dbReference type="EMBL" id="RAQM01000013">
    <property type="protein sequence ID" value="RKF02806.1"/>
    <property type="molecule type" value="Genomic_DNA"/>
</dbReference>
<feature type="transmembrane region" description="Helical" evidence="2">
    <location>
        <begin position="130"/>
        <end position="156"/>
    </location>
</feature>
<evidence type="ECO:0000256" key="2">
    <source>
        <dbReference type="SAM" id="Phobius"/>
    </source>
</evidence>